<accession>A0A239TWD3</accession>
<dbReference type="GeneID" id="78507533"/>
<feature type="signal peptide" evidence="1">
    <location>
        <begin position="1"/>
        <end position="24"/>
    </location>
</feature>
<evidence type="ECO:0000313" key="3">
    <source>
        <dbReference type="Proteomes" id="UP000215383"/>
    </source>
</evidence>
<reference evidence="2 3" key="1">
    <citation type="submission" date="2017-06" db="EMBL/GenBank/DDBJ databases">
        <authorList>
            <consortium name="Pathogen Informatics"/>
        </authorList>
    </citation>
    <scope>NUCLEOTIDE SEQUENCE [LARGE SCALE GENOMIC DNA]</scope>
    <source>
        <strain evidence="2 3">NCTC10570</strain>
    </source>
</reference>
<dbReference type="RefSeq" id="WP_027890630.1">
    <property type="nucleotide sequence ID" value="NZ_LT906446.1"/>
</dbReference>
<keyword evidence="3" id="KW-1185">Reference proteome</keyword>
<proteinExistence type="predicted"/>
<gene>
    <name evidence="2" type="ORF">SAMEA4364220_01536</name>
</gene>
<name>A0A239TWD3_9FIRM</name>
<protein>
    <submittedName>
        <fullName evidence="2">Uncharacterized protein</fullName>
    </submittedName>
</protein>
<evidence type="ECO:0000256" key="1">
    <source>
        <dbReference type="SAM" id="SignalP"/>
    </source>
</evidence>
<dbReference type="eggNOG" id="ENOG5033MRS">
    <property type="taxonomic scope" value="Bacteria"/>
</dbReference>
<dbReference type="Proteomes" id="UP000215383">
    <property type="component" value="Chromosome 1"/>
</dbReference>
<dbReference type="AlphaFoldDB" id="A0A239TWD3"/>
<feature type="chain" id="PRO_5011240939" evidence="1">
    <location>
        <begin position="25"/>
        <end position="203"/>
    </location>
</feature>
<sequence>MFKKSLFLFCLLFFMLFSTCFAQAQQTQPLKVAIMPVVTDVSGQKDVKAQLYSALKQQMYIPLNGTLQAVKYIDAETVYIAMQKSNFTNEQNLDTLKRTADLLNADIIVGYSVPNMFQRYFHMASHLEGSPVINSYISLKLWAYYRPLNKTVEMSTTRSYLDTLSTFGTLSSLADDASYYLNKKADLKSLLKQSIQIQKGDVQ</sequence>
<evidence type="ECO:0000313" key="2">
    <source>
        <dbReference type="EMBL" id="SNV02107.1"/>
    </source>
</evidence>
<organism evidence="2 3">
    <name type="scientific">Megamonas hypermegale</name>
    <dbReference type="NCBI Taxonomy" id="158847"/>
    <lineage>
        <taxon>Bacteria</taxon>
        <taxon>Bacillati</taxon>
        <taxon>Bacillota</taxon>
        <taxon>Negativicutes</taxon>
        <taxon>Selenomonadales</taxon>
        <taxon>Selenomonadaceae</taxon>
        <taxon>Megamonas</taxon>
    </lineage>
</organism>
<dbReference type="EMBL" id="LT906446">
    <property type="protein sequence ID" value="SNV02107.1"/>
    <property type="molecule type" value="Genomic_DNA"/>
</dbReference>
<keyword evidence="1" id="KW-0732">Signal</keyword>